<name>A0ABR9MKG3_9ACTN</name>
<keyword evidence="2" id="KW-1185">Reference proteome</keyword>
<dbReference type="NCBIfam" id="NF038032">
    <property type="entry name" value="CehA_McbA_metalo"/>
    <property type="match status" value="1"/>
</dbReference>
<accession>A0ABR9MKG3</accession>
<organism evidence="1 2">
    <name type="scientific">Nonomuraea angiospora</name>
    <dbReference type="NCBI Taxonomy" id="46172"/>
    <lineage>
        <taxon>Bacteria</taxon>
        <taxon>Bacillati</taxon>
        <taxon>Actinomycetota</taxon>
        <taxon>Actinomycetes</taxon>
        <taxon>Streptosporangiales</taxon>
        <taxon>Streptosporangiaceae</taxon>
        <taxon>Nonomuraea</taxon>
    </lineage>
</organism>
<protein>
    <submittedName>
        <fullName evidence="1">Uncharacterized protein</fullName>
    </submittedName>
</protein>
<comment type="caution">
    <text evidence="1">The sequence shown here is derived from an EMBL/GenBank/DDBJ whole genome shotgun (WGS) entry which is preliminary data.</text>
</comment>
<evidence type="ECO:0000313" key="1">
    <source>
        <dbReference type="EMBL" id="MBE1593050.1"/>
    </source>
</evidence>
<proteinExistence type="predicted"/>
<dbReference type="EMBL" id="JADBEK010000001">
    <property type="protein sequence ID" value="MBE1593050.1"/>
    <property type="molecule type" value="Genomic_DNA"/>
</dbReference>
<evidence type="ECO:0000313" key="2">
    <source>
        <dbReference type="Proteomes" id="UP000633509"/>
    </source>
</evidence>
<dbReference type="RefSeq" id="WP_225964228.1">
    <property type="nucleotide sequence ID" value="NZ_JADBEK010000001.1"/>
</dbReference>
<sequence length="218" mass="22891">MEYGEATVELEPGPREERLTELAPRRIYDAAARGWYGGDMHEHLNCAGDLVGGPADADVAFGPVDSLDVLTHASIPSTAAVYRRLIGARDRLAVTAGTDAVYRRLIGAGDRLAVTAGTDAMISFARSGNQSNPPGWARVYAQVEGALTARSFAAAVRAGRTFATTGPWLELSVAGHGPGHVLQAREGQRVRVTATAVGPEVAAVRIRTAECATSTPAR</sequence>
<dbReference type="Proteomes" id="UP000633509">
    <property type="component" value="Unassembled WGS sequence"/>
</dbReference>
<reference evidence="1 2" key="1">
    <citation type="submission" date="2020-10" db="EMBL/GenBank/DDBJ databases">
        <title>Sequencing the genomes of 1000 actinobacteria strains.</title>
        <authorList>
            <person name="Klenk H.-P."/>
        </authorList>
    </citation>
    <scope>NUCLEOTIDE SEQUENCE [LARGE SCALE GENOMIC DNA]</scope>
    <source>
        <strain evidence="1 2">DSM 43173</strain>
    </source>
</reference>
<gene>
    <name evidence="1" type="ORF">H4W80_011308</name>
</gene>